<proteinExistence type="predicted"/>
<dbReference type="EMBL" id="CAJNOC010002841">
    <property type="protein sequence ID" value="CAF0954257.1"/>
    <property type="molecule type" value="Genomic_DNA"/>
</dbReference>
<dbReference type="AlphaFoldDB" id="A0A814DDE1"/>
<dbReference type="InterPro" id="IPR013078">
    <property type="entry name" value="His_Pase_superF_clade-1"/>
</dbReference>
<dbReference type="PANTHER" id="PTHR16469:SF27">
    <property type="entry name" value="UBIQUITIN-ASSOCIATED AND SH3 DOMAIN-CONTAINING BA-RELATED"/>
    <property type="match status" value="1"/>
</dbReference>
<dbReference type="Pfam" id="PF00300">
    <property type="entry name" value="His_Phos_1"/>
    <property type="match status" value="1"/>
</dbReference>
<evidence type="ECO:0000313" key="2">
    <source>
        <dbReference type="Proteomes" id="UP000663879"/>
    </source>
</evidence>
<reference evidence="1" key="1">
    <citation type="submission" date="2021-02" db="EMBL/GenBank/DDBJ databases">
        <authorList>
            <person name="Nowell W R."/>
        </authorList>
    </citation>
    <scope>NUCLEOTIDE SEQUENCE</scope>
    <source>
        <strain evidence="1">Ploen Becks lab</strain>
    </source>
</reference>
<dbReference type="PANTHER" id="PTHR16469">
    <property type="entry name" value="UBIQUITIN-ASSOCIATED AND SH3 DOMAIN-CONTAINING BA-RELATED"/>
    <property type="match status" value="1"/>
</dbReference>
<name>A0A814DDE1_9BILA</name>
<dbReference type="Gene3D" id="3.40.50.1240">
    <property type="entry name" value="Phosphoglycerate mutase-like"/>
    <property type="match status" value="1"/>
</dbReference>
<dbReference type="Proteomes" id="UP000663879">
    <property type="component" value="Unassembled WGS sequence"/>
</dbReference>
<dbReference type="InterPro" id="IPR051710">
    <property type="entry name" value="Phosphatase_SH3-domain"/>
</dbReference>
<accession>A0A814DDE1</accession>
<comment type="caution">
    <text evidence="1">The sequence shown here is derived from an EMBL/GenBank/DDBJ whole genome shotgun (WGS) entry which is preliminary data.</text>
</comment>
<sequence>MYNNYYQNAAFINSRGNTYNHLARMQMAQEYFKRLSMNNSYPNFVVENKPYSGHQSKTFVAKENQKLLIVRHGERVDSYFGPIWIQNSFNKDGEYVRSDANMPRNLIYRENPYEFEFDPPLTENGLNQARIHGEELAKTGIRIKYMYSSPALRSIQTADKILEGMGLKDKVPIRIEIGLFELLSWQMYVPNKYPWIDKINLKNFGYNIDIHYKPFIVYENLKRDETIYDYYQRSHYVAKKISEQHDDGHIMFVGHAPSLEGISRLFTGEYMRTVDEFAAITRRIPFLSIAHCEKDQTGKWRLTPLLSSYEKLQKDRSFKVNVNRPVYHGYQ</sequence>
<evidence type="ECO:0008006" key="3">
    <source>
        <dbReference type="Google" id="ProtNLM"/>
    </source>
</evidence>
<organism evidence="1 2">
    <name type="scientific">Brachionus calyciflorus</name>
    <dbReference type="NCBI Taxonomy" id="104777"/>
    <lineage>
        <taxon>Eukaryota</taxon>
        <taxon>Metazoa</taxon>
        <taxon>Spiralia</taxon>
        <taxon>Gnathifera</taxon>
        <taxon>Rotifera</taxon>
        <taxon>Eurotatoria</taxon>
        <taxon>Monogononta</taxon>
        <taxon>Pseudotrocha</taxon>
        <taxon>Ploima</taxon>
        <taxon>Brachionidae</taxon>
        <taxon>Brachionus</taxon>
    </lineage>
</organism>
<dbReference type="CDD" id="cd07067">
    <property type="entry name" value="HP_PGM_like"/>
    <property type="match status" value="1"/>
</dbReference>
<dbReference type="InterPro" id="IPR029033">
    <property type="entry name" value="His_PPase_superfam"/>
</dbReference>
<dbReference type="SUPFAM" id="SSF53254">
    <property type="entry name" value="Phosphoglycerate mutase-like"/>
    <property type="match status" value="1"/>
</dbReference>
<dbReference type="OrthoDB" id="414418at2759"/>
<gene>
    <name evidence="1" type="ORF">OXX778_LOCUS14109</name>
</gene>
<evidence type="ECO:0000313" key="1">
    <source>
        <dbReference type="EMBL" id="CAF0954257.1"/>
    </source>
</evidence>
<keyword evidence="2" id="KW-1185">Reference proteome</keyword>
<protein>
    <recommendedName>
        <fullName evidence="3">Protein UBASH3A-like protein</fullName>
    </recommendedName>
</protein>